<feature type="region of interest" description="Disordered" evidence="1">
    <location>
        <begin position="177"/>
        <end position="285"/>
    </location>
</feature>
<accession>W7HTI7</accession>
<reference evidence="3 4" key="1">
    <citation type="submission" date="2013-05" db="EMBL/GenBank/DDBJ databases">
        <title>Drechslerella stenobrocha genome reveals carnivorous origination and mechanical trapping mechanism of predatory fungi.</title>
        <authorList>
            <person name="Liu X."/>
            <person name="Zhang W."/>
            <person name="Liu K."/>
        </authorList>
    </citation>
    <scope>NUCLEOTIDE SEQUENCE [LARGE SCALE GENOMIC DNA]</scope>
    <source>
        <strain evidence="3 4">248</strain>
    </source>
</reference>
<evidence type="ECO:0000313" key="3">
    <source>
        <dbReference type="EMBL" id="EWC46699.1"/>
    </source>
</evidence>
<sequence length="496" mass="52337">MAPGHEALALGPHSRRSVQDDIASLPEVLKSWDSCMAKSWCKYPIIAACVVGGLVLICTAWCCYRCCCRRRRKAKRSKSTFFNDPVPAYMTSGTTFAPDSNSAPNNLSGGAGGYSSSNIVGPSKIGGGAPAAPQYAYFETGTTGAKDNDELPVMPSWNGAKNEKVEDTTKVEAIELNEVDNNGRQPSAPSNPVGGHVQVSPPPPPQTNHMPLGADPFQYHPQAPHHPPPHHHQNFSPNPPVGAVGVNPFGPQRMNSPFAPNNAVAPPNRIQSPYPEGDSMPGFAAAHPVTTAHDLDFDFNPHINARNQGPYANADIYPPEPAYQPAVHQPQQPSPPQFTGTTNSTPTPAPITPAVAPPQPQQFTGTTTATPTPIPTPVGYVEAYSSPPRHLQSTGVPLPGGGFMAQMDDDYGHSPVHLTHPGGVANGFNPNDFDHGGYGSGYNNNNNNGNAPLQQQPSGAPGGYQPGQMGTMPSSGGNGGYHDGRHQPQPQAWPAF</sequence>
<keyword evidence="2" id="KW-1133">Transmembrane helix</keyword>
<dbReference type="HOGENOM" id="CLU_549839_0_0_1"/>
<dbReference type="Proteomes" id="UP000024837">
    <property type="component" value="Unassembled WGS sequence"/>
</dbReference>
<proteinExistence type="predicted"/>
<evidence type="ECO:0000256" key="2">
    <source>
        <dbReference type="SAM" id="Phobius"/>
    </source>
</evidence>
<feature type="transmembrane region" description="Helical" evidence="2">
    <location>
        <begin position="45"/>
        <end position="67"/>
    </location>
</feature>
<protein>
    <submittedName>
        <fullName evidence="3">Uncharacterized protein</fullName>
    </submittedName>
</protein>
<keyword evidence="4" id="KW-1185">Reference proteome</keyword>
<feature type="region of interest" description="Disordered" evidence="1">
    <location>
        <begin position="425"/>
        <end position="496"/>
    </location>
</feature>
<dbReference type="AlphaFoldDB" id="W7HTI7"/>
<feature type="compositionally biased region" description="Low complexity" evidence="1">
    <location>
        <begin position="441"/>
        <end position="450"/>
    </location>
</feature>
<evidence type="ECO:0000256" key="1">
    <source>
        <dbReference type="SAM" id="MobiDB-lite"/>
    </source>
</evidence>
<organism evidence="3 4">
    <name type="scientific">Drechslerella stenobrocha 248</name>
    <dbReference type="NCBI Taxonomy" id="1043628"/>
    <lineage>
        <taxon>Eukaryota</taxon>
        <taxon>Fungi</taxon>
        <taxon>Dikarya</taxon>
        <taxon>Ascomycota</taxon>
        <taxon>Pezizomycotina</taxon>
        <taxon>Orbiliomycetes</taxon>
        <taxon>Orbiliales</taxon>
        <taxon>Orbiliaceae</taxon>
        <taxon>Drechslerella</taxon>
    </lineage>
</organism>
<dbReference type="OrthoDB" id="5401332at2759"/>
<keyword evidence="2" id="KW-0812">Transmembrane</keyword>
<evidence type="ECO:0000313" key="4">
    <source>
        <dbReference type="Proteomes" id="UP000024837"/>
    </source>
</evidence>
<feature type="region of interest" description="Disordered" evidence="1">
    <location>
        <begin position="311"/>
        <end position="347"/>
    </location>
</feature>
<dbReference type="EMBL" id="KI966415">
    <property type="protein sequence ID" value="EWC46699.1"/>
    <property type="molecule type" value="Genomic_DNA"/>
</dbReference>
<feature type="compositionally biased region" description="Polar residues" evidence="1">
    <location>
        <begin position="179"/>
        <end position="190"/>
    </location>
</feature>
<feature type="compositionally biased region" description="Low complexity" evidence="1">
    <location>
        <begin position="241"/>
        <end position="251"/>
    </location>
</feature>
<name>W7HTI7_9PEZI</name>
<gene>
    <name evidence="3" type="ORF">DRE_03944</name>
</gene>
<feature type="compositionally biased region" description="Low complexity" evidence="1">
    <location>
        <begin position="259"/>
        <end position="268"/>
    </location>
</feature>
<keyword evidence="2" id="KW-0472">Membrane</keyword>